<gene>
    <name evidence="4" type="ORF">VITFI_CDS2339</name>
</gene>
<sequence length="111" mass="12085">MKKALIPAALLLSLAGAAHAELALYGLIDLSYGKNGYVGDQKADFHSGGDDGSSQGNSTSRFGLKGSTDIGSGLKANFRLESNGIRHHQRWRHRLAVLRSPSLGWRVRWLR</sequence>
<keyword evidence="2" id="KW-0732">Signal</keyword>
<dbReference type="RefSeq" id="WP_089417093.1">
    <property type="nucleotide sequence ID" value="NZ_CP022423.1"/>
</dbReference>
<dbReference type="GO" id="GO:0015288">
    <property type="term" value="F:porin activity"/>
    <property type="evidence" value="ECO:0007669"/>
    <property type="project" value="InterPro"/>
</dbReference>
<evidence type="ECO:0000313" key="4">
    <source>
        <dbReference type="EMBL" id="ASM78117.1"/>
    </source>
</evidence>
<dbReference type="EMBL" id="CP022423">
    <property type="protein sequence ID" value="ASM78117.1"/>
    <property type="molecule type" value="Genomic_DNA"/>
</dbReference>
<evidence type="ECO:0000256" key="2">
    <source>
        <dbReference type="SAM" id="SignalP"/>
    </source>
</evidence>
<dbReference type="InterPro" id="IPR023614">
    <property type="entry name" value="Porin_dom_sf"/>
</dbReference>
<dbReference type="Pfam" id="PF13609">
    <property type="entry name" value="Porin_4"/>
    <property type="match status" value="1"/>
</dbReference>
<evidence type="ECO:0000259" key="3">
    <source>
        <dbReference type="Pfam" id="PF13609"/>
    </source>
</evidence>
<feature type="region of interest" description="Disordered" evidence="1">
    <location>
        <begin position="43"/>
        <end position="68"/>
    </location>
</feature>
<protein>
    <recommendedName>
        <fullName evidence="3">Porin domain-containing protein</fullName>
    </recommendedName>
</protein>
<dbReference type="KEGG" id="vff:VITFI_CDS2339"/>
<dbReference type="SUPFAM" id="SSF56935">
    <property type="entry name" value="Porins"/>
    <property type="match status" value="1"/>
</dbReference>
<evidence type="ECO:0000256" key="1">
    <source>
        <dbReference type="SAM" id="MobiDB-lite"/>
    </source>
</evidence>
<dbReference type="InterPro" id="IPR033900">
    <property type="entry name" value="Gram_neg_porin_domain"/>
</dbReference>
<dbReference type="AlphaFoldDB" id="A0A221KH01"/>
<feature type="signal peptide" evidence="2">
    <location>
        <begin position="1"/>
        <end position="20"/>
    </location>
</feature>
<feature type="domain" description="Porin" evidence="3">
    <location>
        <begin position="9"/>
        <end position="83"/>
    </location>
</feature>
<proteinExistence type="predicted"/>
<keyword evidence="5" id="KW-1185">Reference proteome</keyword>
<dbReference type="Gene3D" id="2.40.160.10">
    <property type="entry name" value="Porin"/>
    <property type="match status" value="1"/>
</dbReference>
<dbReference type="Proteomes" id="UP000199729">
    <property type="component" value="Chromosome"/>
</dbReference>
<reference evidence="4 5" key="1">
    <citation type="submission" date="2017-07" db="EMBL/GenBank/DDBJ databases">
        <title>Complete Genome Sequence of the cosmetic ferment Vitreoscilla filiformis (ATCC15551).</title>
        <authorList>
            <person name="Contreras S."/>
            <person name="Sagory-Zalkind P."/>
            <person name="Blanquart H."/>
            <person name="Iltis A."/>
            <person name="Morand S.C."/>
        </authorList>
    </citation>
    <scope>NUCLEOTIDE SEQUENCE [LARGE SCALE GENOMIC DNA]</scope>
    <source>
        <strain evidence="4 5">ATCC 15551</strain>
    </source>
</reference>
<dbReference type="GO" id="GO:0016020">
    <property type="term" value="C:membrane"/>
    <property type="evidence" value="ECO:0007669"/>
    <property type="project" value="InterPro"/>
</dbReference>
<organism evidence="4 5">
    <name type="scientific">Vitreoscilla filiformis</name>
    <dbReference type="NCBI Taxonomy" id="63"/>
    <lineage>
        <taxon>Bacteria</taxon>
        <taxon>Pseudomonadati</taxon>
        <taxon>Pseudomonadota</taxon>
        <taxon>Betaproteobacteria</taxon>
        <taxon>Neisseriales</taxon>
        <taxon>Neisseriaceae</taxon>
        <taxon>Vitreoscilla</taxon>
    </lineage>
</organism>
<accession>A0A221KH01</accession>
<name>A0A221KH01_VITFI</name>
<feature type="chain" id="PRO_5012171634" description="Porin domain-containing protein" evidence="2">
    <location>
        <begin position="21"/>
        <end position="111"/>
    </location>
</feature>
<evidence type="ECO:0000313" key="5">
    <source>
        <dbReference type="Proteomes" id="UP000199729"/>
    </source>
</evidence>